<feature type="chain" id="PRO_5038828920" evidence="2">
    <location>
        <begin position="24"/>
        <end position="261"/>
    </location>
</feature>
<dbReference type="EMBL" id="CP021434">
    <property type="protein sequence ID" value="ARU63584.1"/>
    <property type="molecule type" value="Genomic_DNA"/>
</dbReference>
<dbReference type="OrthoDB" id="2381678at2"/>
<feature type="compositionally biased region" description="Low complexity" evidence="1">
    <location>
        <begin position="82"/>
        <end position="99"/>
    </location>
</feature>
<gene>
    <name evidence="3" type="ORF">CBW65_23150</name>
</gene>
<keyword evidence="2" id="KW-0732">Signal</keyword>
<feature type="region of interest" description="Disordered" evidence="1">
    <location>
        <begin position="56"/>
        <end position="107"/>
    </location>
</feature>
<feature type="compositionally biased region" description="Basic and acidic residues" evidence="1">
    <location>
        <begin position="224"/>
        <end position="255"/>
    </location>
</feature>
<accession>A0A1Y0IW62</accession>
<sequence>MNPKWKKIALITAPILVAGSVYAFTNASASNEDNGITGTLVASQTLTPEEIAALEAAKPAPASSTTEPSVDMESINPFTVYTPPAASSDTATTPAATTPAPAPTPETAKQPFALENVAKLELKSQTTMGELKLEFKSEKGEVKLEGEIGDRKIEVKGQQALDVLNKLLASLGLQDSMTALLQGEDVKLDAALAGALKGLEIELKDGRKIETKQPGNGNNPKAQGKHDNGNHYGQDKAKKEKENKGKGKAKGKDKQDEGEDD</sequence>
<dbReference type="RefSeq" id="WP_087458919.1">
    <property type="nucleotide sequence ID" value="NZ_CP021434.1"/>
</dbReference>
<feature type="signal peptide" evidence="2">
    <location>
        <begin position="1"/>
        <end position="23"/>
    </location>
</feature>
<dbReference type="KEGG" id="tum:CBW65_23150"/>
<evidence type="ECO:0000256" key="2">
    <source>
        <dbReference type="SAM" id="SignalP"/>
    </source>
</evidence>
<dbReference type="AlphaFoldDB" id="A0A1Y0IW62"/>
<protein>
    <submittedName>
        <fullName evidence="3">Uncharacterized protein</fullName>
    </submittedName>
</protein>
<dbReference type="Proteomes" id="UP000195437">
    <property type="component" value="Chromosome"/>
</dbReference>
<evidence type="ECO:0000313" key="4">
    <source>
        <dbReference type="Proteomes" id="UP000195437"/>
    </source>
</evidence>
<proteinExistence type="predicted"/>
<reference evidence="4" key="1">
    <citation type="submission" date="2017-05" db="EMBL/GenBank/DDBJ databases">
        <authorList>
            <person name="Sung H."/>
        </authorList>
    </citation>
    <scope>NUCLEOTIDE SEQUENCE [LARGE SCALE GENOMIC DNA]</scope>
    <source>
        <strain evidence="4">AR23208</strain>
    </source>
</reference>
<feature type="region of interest" description="Disordered" evidence="1">
    <location>
        <begin position="203"/>
        <end position="261"/>
    </location>
</feature>
<name>A0A1Y0IW62_9BACL</name>
<evidence type="ECO:0000313" key="3">
    <source>
        <dbReference type="EMBL" id="ARU63584.1"/>
    </source>
</evidence>
<keyword evidence="4" id="KW-1185">Reference proteome</keyword>
<evidence type="ECO:0000256" key="1">
    <source>
        <dbReference type="SAM" id="MobiDB-lite"/>
    </source>
</evidence>
<organism evidence="3 4">
    <name type="scientific">Tumebacillus avium</name>
    <dbReference type="NCBI Taxonomy" id="1903704"/>
    <lineage>
        <taxon>Bacteria</taxon>
        <taxon>Bacillati</taxon>
        <taxon>Bacillota</taxon>
        <taxon>Bacilli</taxon>
        <taxon>Bacillales</taxon>
        <taxon>Alicyclobacillaceae</taxon>
        <taxon>Tumebacillus</taxon>
    </lineage>
</organism>